<dbReference type="STRING" id="1104324.P186_1870"/>
<organism evidence="2 3">
    <name type="scientific">Pyrobaculum ferrireducens</name>
    <dbReference type="NCBI Taxonomy" id="1104324"/>
    <lineage>
        <taxon>Archaea</taxon>
        <taxon>Thermoproteota</taxon>
        <taxon>Thermoprotei</taxon>
        <taxon>Thermoproteales</taxon>
        <taxon>Thermoproteaceae</taxon>
        <taxon>Pyrobaculum</taxon>
    </lineage>
</organism>
<dbReference type="Gene3D" id="3.50.50.60">
    <property type="entry name" value="FAD/NAD(P)-binding domain"/>
    <property type="match status" value="2"/>
</dbReference>
<accession>G7VHI1</accession>
<gene>
    <name evidence="2" type="ORF">P186_1870</name>
</gene>
<feature type="domain" description="FAD/NAD(P)-binding" evidence="1">
    <location>
        <begin position="32"/>
        <end position="314"/>
    </location>
</feature>
<dbReference type="NCBIfam" id="TIGR01409">
    <property type="entry name" value="TAT_signal_seq"/>
    <property type="match status" value="1"/>
</dbReference>
<dbReference type="InterPro" id="IPR052541">
    <property type="entry name" value="SQRD"/>
</dbReference>
<dbReference type="BioCyc" id="PSP1104324:GJSN-1828-MONOMER"/>
<proteinExistence type="predicted"/>
<dbReference type="KEGG" id="pyr:P186_1870"/>
<dbReference type="PANTHER" id="PTHR43755:SF1">
    <property type="entry name" value="FAD-DEPENDENT PYRIDINE NUCLEOTIDE-DISULPHIDE OXIDOREDUCTASE"/>
    <property type="match status" value="1"/>
</dbReference>
<protein>
    <submittedName>
        <fullName evidence="2">Flavoprotein reductase, conjectural</fullName>
    </submittedName>
</protein>
<dbReference type="InterPro" id="IPR019546">
    <property type="entry name" value="TAT_signal_bac_arc"/>
</dbReference>
<dbReference type="HOGENOM" id="CLU_030742_1_0_2"/>
<sequence length="400" mass="44081">MRRRDFLKAAAAAAVAAAGGYLLTRNRSKKVDVVIVGGGVAGSTVARLLPRDLDVVVVEKRSSYLVGPAKEDVALGLASPVEYAVGFANYVRGEVLAVDPGNRLVYTTAGVFQYKYLVLAPGVRLAYEAVAVDRGARYVNIYDDDNVLASAGVLKRARGRVVVAHPGLPYRCTSAPYETAFLLKWLNPEADVTVISGVKEIPREFVDQVSTLGGRVAELMEERGIDFVGGLEVVEIWRDRVVTDGGEVFKYDALIWTPPHRGWGLLVEAGLAREGEYSFVRVDDEMRALGWDDVYAVGDVVWHVVKTGWAAFYQAQVAAASIKRDLGLPAEGPRFLYSEDAIRLSPREAIRGAKAWWPIYGGVLWRGVYGPSEAEAEAKYQWMRAMKEIIEEGQRRWKKL</sequence>
<dbReference type="EMBL" id="CP003098">
    <property type="protein sequence ID" value="AET33272.1"/>
    <property type="molecule type" value="Genomic_DNA"/>
</dbReference>
<dbReference type="eggNOG" id="arCOG01065">
    <property type="taxonomic scope" value="Archaea"/>
</dbReference>
<keyword evidence="3" id="KW-1185">Reference proteome</keyword>
<reference evidence="2 3" key="1">
    <citation type="journal article" date="2012" name="J. Bacteriol.">
        <title>Complete genome sequence of strain 1860, a crenarchaeon of the genus pyrobaculum able to grow with various electron acceptors.</title>
        <authorList>
            <person name="Mardanov A.V."/>
            <person name="Gumerov V.M."/>
            <person name="Slobodkina G.B."/>
            <person name="Beletsky A.V."/>
            <person name="Bonch-Osmolovskaya E.A."/>
            <person name="Ravin N.V."/>
            <person name="Skryabin K.G."/>
        </authorList>
    </citation>
    <scope>NUCLEOTIDE SEQUENCE [LARGE SCALE GENOMIC DNA]</scope>
    <source>
        <strain evidence="2 3">1860</strain>
    </source>
</reference>
<dbReference type="SUPFAM" id="SSF51905">
    <property type="entry name" value="FAD/NAD(P)-binding domain"/>
    <property type="match status" value="1"/>
</dbReference>
<name>G7VHI1_9CREN</name>
<dbReference type="Proteomes" id="UP000005867">
    <property type="component" value="Chromosome"/>
</dbReference>
<evidence type="ECO:0000313" key="2">
    <source>
        <dbReference type="EMBL" id="AET33272.1"/>
    </source>
</evidence>
<dbReference type="InterPro" id="IPR023753">
    <property type="entry name" value="FAD/NAD-binding_dom"/>
</dbReference>
<dbReference type="InterPro" id="IPR036188">
    <property type="entry name" value="FAD/NAD-bd_sf"/>
</dbReference>
<dbReference type="PANTHER" id="PTHR43755">
    <property type="match status" value="1"/>
</dbReference>
<dbReference type="GeneID" id="11596363"/>
<dbReference type="RefSeq" id="WP_014289097.1">
    <property type="nucleotide sequence ID" value="NC_016645.1"/>
</dbReference>
<dbReference type="Pfam" id="PF07992">
    <property type="entry name" value="Pyr_redox_2"/>
    <property type="match status" value="1"/>
</dbReference>
<evidence type="ECO:0000259" key="1">
    <source>
        <dbReference type="Pfam" id="PF07992"/>
    </source>
</evidence>
<dbReference type="GO" id="GO:0016491">
    <property type="term" value="F:oxidoreductase activity"/>
    <property type="evidence" value="ECO:0007669"/>
    <property type="project" value="InterPro"/>
</dbReference>
<dbReference type="AlphaFoldDB" id="G7VHI1"/>
<dbReference type="OrthoDB" id="29142at2157"/>
<evidence type="ECO:0000313" key="3">
    <source>
        <dbReference type="Proteomes" id="UP000005867"/>
    </source>
</evidence>